<dbReference type="Pfam" id="PF01809">
    <property type="entry name" value="YidD"/>
    <property type="match status" value="1"/>
</dbReference>
<reference evidence="2 3" key="1">
    <citation type="submission" date="2017-08" db="EMBL/GenBank/DDBJ databases">
        <title>Infants hospitalized years apart are colonized by the same room-sourced microbial strains.</title>
        <authorList>
            <person name="Brooks B."/>
            <person name="Olm M.R."/>
            <person name="Firek B.A."/>
            <person name="Baker R."/>
            <person name="Thomas B.C."/>
            <person name="Morowitz M.J."/>
            <person name="Banfield J.F."/>
        </authorList>
    </citation>
    <scope>NUCLEOTIDE SEQUENCE [LARGE SCALE GENOMIC DNA]</scope>
    <source>
        <strain evidence="2">S2_005_003_R2_47</strain>
    </source>
</reference>
<evidence type="ECO:0000313" key="3">
    <source>
        <dbReference type="Proteomes" id="UP000248597"/>
    </source>
</evidence>
<dbReference type="EMBL" id="QFPJ01000004">
    <property type="protein sequence ID" value="PZQ23871.1"/>
    <property type="molecule type" value="Genomic_DNA"/>
</dbReference>
<comment type="function">
    <text evidence="1">Could be involved in insertion of integral membrane proteins into the membrane.</text>
</comment>
<name>A0A2W5L3E1_SPHMC</name>
<dbReference type="HAMAP" id="MF_00386">
    <property type="entry name" value="UPF0161_YidD"/>
    <property type="match status" value="1"/>
</dbReference>
<comment type="similarity">
    <text evidence="1">Belongs to the UPF0161 family.</text>
</comment>
<protein>
    <recommendedName>
        <fullName evidence="1">Putative membrane protein insertion efficiency factor</fullName>
    </recommendedName>
</protein>
<evidence type="ECO:0000313" key="2">
    <source>
        <dbReference type="EMBL" id="PZQ23871.1"/>
    </source>
</evidence>
<proteinExistence type="inferred from homology"/>
<dbReference type="InterPro" id="IPR002696">
    <property type="entry name" value="Membr_insert_effic_factor_YidD"/>
</dbReference>
<comment type="subcellular location">
    <subcellularLocation>
        <location evidence="1">Cell membrane</location>
        <topology evidence="1">Peripheral membrane protein</topology>
        <orientation evidence="1">Cytoplasmic side</orientation>
    </subcellularLocation>
</comment>
<accession>A0A2W5L3E1</accession>
<comment type="caution">
    <text evidence="2">The sequence shown here is derived from an EMBL/GenBank/DDBJ whole genome shotgun (WGS) entry which is preliminary data.</text>
</comment>
<sequence length="70" mass="7723">MIARLLILIARAWQVGPSRILPPSCRYTPSCSAYAITALRRHGAIKGGWLATKRLLRCHPWGGHGHDPVP</sequence>
<dbReference type="SMART" id="SM01234">
    <property type="entry name" value="Haemolytic"/>
    <property type="match status" value="1"/>
</dbReference>
<dbReference type="GO" id="GO:0005886">
    <property type="term" value="C:plasma membrane"/>
    <property type="evidence" value="ECO:0007669"/>
    <property type="project" value="UniProtKB-SubCell"/>
</dbReference>
<keyword evidence="1" id="KW-1003">Cell membrane</keyword>
<dbReference type="PANTHER" id="PTHR33383:SF1">
    <property type="entry name" value="MEMBRANE PROTEIN INSERTION EFFICIENCY FACTOR-RELATED"/>
    <property type="match status" value="1"/>
</dbReference>
<dbReference type="PANTHER" id="PTHR33383">
    <property type="entry name" value="MEMBRANE PROTEIN INSERTION EFFICIENCY FACTOR-RELATED"/>
    <property type="match status" value="1"/>
</dbReference>
<keyword evidence="1" id="KW-0472">Membrane</keyword>
<dbReference type="AlphaFoldDB" id="A0A2W5L3E1"/>
<dbReference type="NCBIfam" id="TIGR00278">
    <property type="entry name" value="membrane protein insertion efficiency factor YidD"/>
    <property type="match status" value="1"/>
</dbReference>
<organism evidence="2 3">
    <name type="scientific">Sphingopyxis macrogoltabida</name>
    <name type="common">Sphingomonas macrogoltabidus</name>
    <dbReference type="NCBI Taxonomy" id="33050"/>
    <lineage>
        <taxon>Bacteria</taxon>
        <taxon>Pseudomonadati</taxon>
        <taxon>Pseudomonadota</taxon>
        <taxon>Alphaproteobacteria</taxon>
        <taxon>Sphingomonadales</taxon>
        <taxon>Sphingomonadaceae</taxon>
        <taxon>Sphingopyxis</taxon>
    </lineage>
</organism>
<gene>
    <name evidence="2" type="ORF">DI569_02550</name>
</gene>
<evidence type="ECO:0000256" key="1">
    <source>
        <dbReference type="HAMAP-Rule" id="MF_00386"/>
    </source>
</evidence>
<dbReference type="Proteomes" id="UP000248597">
    <property type="component" value="Unassembled WGS sequence"/>
</dbReference>